<evidence type="ECO:0000259" key="10">
    <source>
        <dbReference type="Pfam" id="PF08501"/>
    </source>
</evidence>
<dbReference type="Gene3D" id="3.40.50.720">
    <property type="entry name" value="NAD(P)-binding Rossmann-like Domain"/>
    <property type="match status" value="1"/>
</dbReference>
<dbReference type="Pfam" id="PF08501">
    <property type="entry name" value="Shikimate_dh_N"/>
    <property type="match status" value="1"/>
</dbReference>
<protein>
    <recommendedName>
        <fullName evidence="2 8">Shikimate dehydrogenase (NADP(+))</fullName>
        <shortName evidence="8">SDH</shortName>
        <ecNumber evidence="2 8">1.1.1.25</ecNumber>
    </recommendedName>
</protein>
<evidence type="ECO:0000256" key="2">
    <source>
        <dbReference type="ARBA" id="ARBA00012962"/>
    </source>
</evidence>
<dbReference type="RefSeq" id="WP_310339989.1">
    <property type="nucleotide sequence ID" value="NZ_JAVDXO010000002.1"/>
</dbReference>
<evidence type="ECO:0000313" key="13">
    <source>
        <dbReference type="Proteomes" id="UP001268089"/>
    </source>
</evidence>
<dbReference type="NCBIfam" id="NF001310">
    <property type="entry name" value="PRK00258.1-2"/>
    <property type="match status" value="1"/>
</dbReference>
<evidence type="ECO:0000256" key="3">
    <source>
        <dbReference type="ARBA" id="ARBA00022605"/>
    </source>
</evidence>
<dbReference type="InterPro" id="IPR011342">
    <property type="entry name" value="Shikimate_DH"/>
</dbReference>
<feature type="binding site" evidence="8">
    <location>
        <begin position="151"/>
        <end position="156"/>
    </location>
    <ligand>
        <name>NADP(+)</name>
        <dbReference type="ChEBI" id="CHEBI:58349"/>
    </ligand>
</feature>
<feature type="binding site" evidence="8">
    <location>
        <begin position="127"/>
        <end position="131"/>
    </location>
    <ligand>
        <name>NADP(+)</name>
        <dbReference type="ChEBI" id="CHEBI:58349"/>
    </ligand>
</feature>
<evidence type="ECO:0000256" key="6">
    <source>
        <dbReference type="ARBA" id="ARBA00023141"/>
    </source>
</evidence>
<dbReference type="Proteomes" id="UP001268089">
    <property type="component" value="Unassembled WGS sequence"/>
</dbReference>
<dbReference type="EMBL" id="JAVDXO010000002">
    <property type="protein sequence ID" value="MDR7305740.1"/>
    <property type="molecule type" value="Genomic_DNA"/>
</dbReference>
<dbReference type="EC" id="1.1.1.25" evidence="2 8"/>
<comment type="function">
    <text evidence="8">Involved in the biosynthesis of the chorismate, which leads to the biosynthesis of aromatic amino acids. Catalyzes the reversible NADPH linked reduction of 3-dehydroshikimate (DHSA) to yield shikimate (SA).</text>
</comment>
<evidence type="ECO:0000256" key="4">
    <source>
        <dbReference type="ARBA" id="ARBA00022857"/>
    </source>
</evidence>
<feature type="binding site" evidence="8">
    <location>
        <position position="217"/>
    </location>
    <ligand>
        <name>shikimate</name>
        <dbReference type="ChEBI" id="CHEBI:36208"/>
    </ligand>
</feature>
<reference evidence="12 13" key="1">
    <citation type="submission" date="2023-07" db="EMBL/GenBank/DDBJ databases">
        <title>Sorghum-associated microbial communities from plants grown in Nebraska, USA.</title>
        <authorList>
            <person name="Schachtman D."/>
        </authorList>
    </citation>
    <scope>NUCLEOTIDE SEQUENCE [LARGE SCALE GENOMIC DNA]</scope>
    <source>
        <strain evidence="12 13">BE308</strain>
    </source>
</reference>
<dbReference type="SUPFAM" id="SSF51735">
    <property type="entry name" value="NAD(P)-binding Rossmann-fold domains"/>
    <property type="match status" value="1"/>
</dbReference>
<evidence type="ECO:0000313" key="12">
    <source>
        <dbReference type="EMBL" id="MDR7305740.1"/>
    </source>
</evidence>
<dbReference type="InterPro" id="IPR036291">
    <property type="entry name" value="NAD(P)-bd_dom_sf"/>
</dbReference>
<feature type="binding site" evidence="8">
    <location>
        <position position="62"/>
    </location>
    <ligand>
        <name>shikimate</name>
        <dbReference type="ChEBI" id="CHEBI:36208"/>
    </ligand>
</feature>
<evidence type="ECO:0000256" key="1">
    <source>
        <dbReference type="ARBA" id="ARBA00004871"/>
    </source>
</evidence>
<accession>A0ABU1ZLH9</accession>
<keyword evidence="5 8" id="KW-0560">Oxidoreductase</keyword>
<sequence>MTDQYAVIGNPIGFSKSPFIHSSFAAATDQDIDYTKIEGPLGQFAETVDAFRASGGLGLNITAPFKLDAYAYATEHSERAKLAGAANAMKFEGEHVIAENFDGVGLVRDVTHNLQVALKGKHVLMLGAGGAARGALLPFLAEEPALLVIANRTRYKADELAQIGAAKGRVQACHYLDLAGQRFDVVFNATSASLRAELPPVPAEVFAEACLAYELAYGKGLTPFLRLAQNAGAPQLADGVGMLAEQAAEAFAWWRGVRPGTAIVIRALTVPLA</sequence>
<evidence type="ECO:0000259" key="11">
    <source>
        <dbReference type="Pfam" id="PF18317"/>
    </source>
</evidence>
<comment type="subunit">
    <text evidence="8">Homodimer.</text>
</comment>
<dbReference type="PANTHER" id="PTHR21089:SF1">
    <property type="entry name" value="BIFUNCTIONAL 3-DEHYDROQUINATE DEHYDRATASE_SHIKIMATE DEHYDROGENASE, CHLOROPLASTIC"/>
    <property type="match status" value="1"/>
</dbReference>
<keyword evidence="4 8" id="KW-0521">NADP</keyword>
<evidence type="ECO:0000256" key="7">
    <source>
        <dbReference type="ARBA" id="ARBA00049442"/>
    </source>
</evidence>
<comment type="caution">
    <text evidence="12">The sequence shown here is derived from an EMBL/GenBank/DDBJ whole genome shotgun (WGS) entry which is preliminary data.</text>
</comment>
<dbReference type="InterPro" id="IPR013708">
    <property type="entry name" value="Shikimate_DH-bd_N"/>
</dbReference>
<feature type="binding site" evidence="8">
    <location>
        <position position="239"/>
    </location>
    <ligand>
        <name>NADP(+)</name>
        <dbReference type="ChEBI" id="CHEBI:58349"/>
    </ligand>
</feature>
<dbReference type="InterPro" id="IPR022893">
    <property type="entry name" value="Shikimate_DH_fam"/>
</dbReference>
<organism evidence="12 13">
    <name type="scientific">Rhodoferax saidenbachensis</name>
    <dbReference type="NCBI Taxonomy" id="1484693"/>
    <lineage>
        <taxon>Bacteria</taxon>
        <taxon>Pseudomonadati</taxon>
        <taxon>Pseudomonadota</taxon>
        <taxon>Betaproteobacteria</taxon>
        <taxon>Burkholderiales</taxon>
        <taxon>Comamonadaceae</taxon>
        <taxon>Rhodoferax</taxon>
    </lineage>
</organism>
<dbReference type="InterPro" id="IPR046346">
    <property type="entry name" value="Aminoacid_DH-like_N_sf"/>
</dbReference>
<proteinExistence type="inferred from homology"/>
<evidence type="ECO:0000259" key="9">
    <source>
        <dbReference type="Pfam" id="PF01488"/>
    </source>
</evidence>
<feature type="binding site" evidence="8">
    <location>
        <position position="102"/>
    </location>
    <ligand>
        <name>shikimate</name>
        <dbReference type="ChEBI" id="CHEBI:36208"/>
    </ligand>
</feature>
<feature type="domain" description="Shikimate dehydrogenase substrate binding N-terminal" evidence="10">
    <location>
        <begin position="7"/>
        <end position="88"/>
    </location>
</feature>
<feature type="binding site" evidence="8">
    <location>
        <position position="246"/>
    </location>
    <ligand>
        <name>shikimate</name>
        <dbReference type="ChEBI" id="CHEBI:36208"/>
    </ligand>
</feature>
<dbReference type="Gene3D" id="3.40.50.10860">
    <property type="entry name" value="Leucine Dehydrogenase, chain A, domain 1"/>
    <property type="match status" value="1"/>
</dbReference>
<dbReference type="SUPFAM" id="SSF53223">
    <property type="entry name" value="Aminoacid dehydrogenase-like, N-terminal domain"/>
    <property type="match status" value="1"/>
</dbReference>
<dbReference type="HAMAP" id="MF_00222">
    <property type="entry name" value="Shikimate_DH_AroE"/>
    <property type="match status" value="1"/>
</dbReference>
<dbReference type="Pfam" id="PF01488">
    <property type="entry name" value="Shikimate_DH"/>
    <property type="match status" value="1"/>
</dbReference>
<dbReference type="GO" id="GO:0004764">
    <property type="term" value="F:shikimate 3-dehydrogenase (NADP+) activity"/>
    <property type="evidence" value="ECO:0007669"/>
    <property type="project" value="UniProtKB-EC"/>
</dbReference>
<comment type="catalytic activity">
    <reaction evidence="7 8">
        <text>shikimate + NADP(+) = 3-dehydroshikimate + NADPH + H(+)</text>
        <dbReference type="Rhea" id="RHEA:17737"/>
        <dbReference type="ChEBI" id="CHEBI:15378"/>
        <dbReference type="ChEBI" id="CHEBI:16630"/>
        <dbReference type="ChEBI" id="CHEBI:36208"/>
        <dbReference type="ChEBI" id="CHEBI:57783"/>
        <dbReference type="ChEBI" id="CHEBI:58349"/>
        <dbReference type="EC" id="1.1.1.25"/>
    </reaction>
</comment>
<dbReference type="NCBIfam" id="TIGR00507">
    <property type="entry name" value="aroE"/>
    <property type="match status" value="1"/>
</dbReference>
<feature type="binding site" evidence="8">
    <location>
        <position position="215"/>
    </location>
    <ligand>
        <name>NADP(+)</name>
        <dbReference type="ChEBI" id="CHEBI:58349"/>
    </ligand>
</feature>
<feature type="binding site" evidence="8">
    <location>
        <position position="87"/>
    </location>
    <ligand>
        <name>shikimate</name>
        <dbReference type="ChEBI" id="CHEBI:36208"/>
    </ligand>
</feature>
<dbReference type="InterPro" id="IPR006151">
    <property type="entry name" value="Shikm_DH/Glu-tRNA_Rdtase"/>
</dbReference>
<feature type="binding site" evidence="8">
    <location>
        <begin position="15"/>
        <end position="17"/>
    </location>
    <ligand>
        <name>shikimate</name>
        <dbReference type="ChEBI" id="CHEBI:36208"/>
    </ligand>
</feature>
<keyword evidence="6 8" id="KW-0057">Aromatic amino acid biosynthesis</keyword>
<evidence type="ECO:0000256" key="5">
    <source>
        <dbReference type="ARBA" id="ARBA00023002"/>
    </source>
</evidence>
<name>A0ABU1ZLH9_9BURK</name>
<dbReference type="Pfam" id="PF18317">
    <property type="entry name" value="SDH_C"/>
    <property type="match status" value="1"/>
</dbReference>
<comment type="pathway">
    <text evidence="1 8">Metabolic intermediate biosynthesis; chorismate biosynthesis; chorismate from D-erythrose 4-phosphate and phosphoenolpyruvate: step 4/7.</text>
</comment>
<evidence type="ECO:0000256" key="8">
    <source>
        <dbReference type="HAMAP-Rule" id="MF_00222"/>
    </source>
</evidence>
<comment type="similarity">
    <text evidence="8">Belongs to the shikimate dehydrogenase family.</text>
</comment>
<feature type="binding site" evidence="8">
    <location>
        <position position="78"/>
    </location>
    <ligand>
        <name>NADP(+)</name>
        <dbReference type="ChEBI" id="CHEBI:58349"/>
    </ligand>
</feature>
<gene>
    <name evidence="8" type="primary">aroE</name>
    <name evidence="12" type="ORF">J2X15_001018</name>
</gene>
<keyword evidence="13" id="KW-1185">Reference proteome</keyword>
<keyword evidence="3 8" id="KW-0028">Amino-acid biosynthesis</keyword>
<feature type="active site" description="Proton acceptor" evidence="8">
    <location>
        <position position="66"/>
    </location>
</feature>
<dbReference type="PANTHER" id="PTHR21089">
    <property type="entry name" value="SHIKIMATE DEHYDROGENASE"/>
    <property type="match status" value="1"/>
</dbReference>
<dbReference type="InterPro" id="IPR041121">
    <property type="entry name" value="SDH_C"/>
</dbReference>
<feature type="domain" description="SDH C-terminal" evidence="11">
    <location>
        <begin position="239"/>
        <end position="268"/>
    </location>
</feature>
<feature type="domain" description="Quinate/shikimate 5-dehydrogenase/glutamyl-tRNA reductase" evidence="9">
    <location>
        <begin position="117"/>
        <end position="193"/>
    </location>
</feature>